<organism evidence="2 3">
    <name type="scientific">Salinicola acroporae</name>
    <dbReference type="NCBI Taxonomy" id="1541440"/>
    <lineage>
        <taxon>Bacteria</taxon>
        <taxon>Pseudomonadati</taxon>
        <taxon>Pseudomonadota</taxon>
        <taxon>Gammaproteobacteria</taxon>
        <taxon>Oceanospirillales</taxon>
        <taxon>Halomonadaceae</taxon>
        <taxon>Salinicola</taxon>
    </lineage>
</organism>
<name>A0ABT6I0A6_9GAMM</name>
<sequence length="146" mass="16715">MTAPEAPTIESLTHFCTLFQPLTSSGLPALEECYSDDVDFADPLHRHVGRDNLMAYYADLMEGVRHCHFEFHDRQLLGATSFLTWTMELAHPRLRGGRNISVAGCSHLQWQGQRVCRHRDYFDVGAMLYEHLPVVGWMVKGVKKRL</sequence>
<reference evidence="2" key="1">
    <citation type="journal article" date="2015" name="Antonie Van Leeuwenhoek">
        <title>Comparative 16S rRNA signatures and multilocus sequence analysis for the genus Salinicola and description of Salinicola acroporae sp. nov., isolated from coral Acropora digitifera.</title>
        <authorList>
            <person name="Lepcha R.T."/>
            <person name="Poddar A."/>
            <person name="Schumann P."/>
            <person name="Das S.K."/>
        </authorList>
    </citation>
    <scope>NUCLEOTIDE SEQUENCE</scope>
    <source>
        <strain evidence="2">S4-41</strain>
    </source>
</reference>
<dbReference type="Proteomes" id="UP001162135">
    <property type="component" value="Unassembled WGS sequence"/>
</dbReference>
<reference evidence="2" key="2">
    <citation type="submission" date="2017-11" db="EMBL/GenBank/DDBJ databases">
        <authorList>
            <person name="Das S.K."/>
        </authorList>
    </citation>
    <scope>NUCLEOTIDE SEQUENCE</scope>
    <source>
        <strain evidence="2">S4-41</strain>
    </source>
</reference>
<accession>A0ABT6I0A6</accession>
<feature type="domain" description="SnoaL-like" evidence="1">
    <location>
        <begin position="24"/>
        <end position="118"/>
    </location>
</feature>
<dbReference type="Pfam" id="PF12680">
    <property type="entry name" value="SnoaL_2"/>
    <property type="match status" value="1"/>
</dbReference>
<dbReference type="InterPro" id="IPR032710">
    <property type="entry name" value="NTF2-like_dom_sf"/>
</dbReference>
<dbReference type="EMBL" id="PGFS01000001">
    <property type="protein sequence ID" value="MDH4571143.1"/>
    <property type="molecule type" value="Genomic_DNA"/>
</dbReference>
<evidence type="ECO:0000313" key="3">
    <source>
        <dbReference type="Proteomes" id="UP001162135"/>
    </source>
</evidence>
<dbReference type="SUPFAM" id="SSF54427">
    <property type="entry name" value="NTF2-like"/>
    <property type="match status" value="1"/>
</dbReference>
<dbReference type="Gene3D" id="3.10.450.50">
    <property type="match status" value="1"/>
</dbReference>
<evidence type="ECO:0000259" key="1">
    <source>
        <dbReference type="Pfam" id="PF12680"/>
    </source>
</evidence>
<dbReference type="RefSeq" id="WP_110717346.1">
    <property type="nucleotide sequence ID" value="NZ_PGFS01000001.1"/>
</dbReference>
<proteinExistence type="predicted"/>
<gene>
    <name evidence="2" type="ORF">CUR86_00815</name>
</gene>
<dbReference type="InterPro" id="IPR037401">
    <property type="entry name" value="SnoaL-like"/>
</dbReference>
<evidence type="ECO:0000313" key="2">
    <source>
        <dbReference type="EMBL" id="MDH4571143.1"/>
    </source>
</evidence>
<comment type="caution">
    <text evidence="2">The sequence shown here is derived from an EMBL/GenBank/DDBJ whole genome shotgun (WGS) entry which is preliminary data.</text>
</comment>
<protein>
    <submittedName>
        <fullName evidence="2">Transcriptional regulator</fullName>
    </submittedName>
</protein>
<keyword evidence="3" id="KW-1185">Reference proteome</keyword>